<reference evidence="13 14" key="1">
    <citation type="submission" date="2016-07" db="EMBL/GenBank/DDBJ databases">
        <title>Pervasive Adenine N6-methylation of Active Genes in Fungi.</title>
        <authorList>
            <consortium name="DOE Joint Genome Institute"/>
            <person name="Mondo S.J."/>
            <person name="Dannebaum R.O."/>
            <person name="Kuo R.C."/>
            <person name="Labutti K."/>
            <person name="Haridas S."/>
            <person name="Kuo A."/>
            <person name="Salamov A."/>
            <person name="Ahrendt S.R."/>
            <person name="Lipzen A."/>
            <person name="Sullivan W."/>
            <person name="Andreopoulos W.B."/>
            <person name="Clum A."/>
            <person name="Lindquist E."/>
            <person name="Daum C."/>
            <person name="Ramamoorthy G.K."/>
            <person name="Gryganskyi A."/>
            <person name="Culley D."/>
            <person name="Magnuson J.K."/>
            <person name="James T.Y."/>
            <person name="O'Malley M.A."/>
            <person name="Stajich J.E."/>
            <person name="Spatafora J.W."/>
            <person name="Visel A."/>
            <person name="Grigoriev I.V."/>
        </authorList>
    </citation>
    <scope>NUCLEOTIDE SEQUENCE [LARGE SCALE GENOMIC DNA]</scope>
    <source>
        <strain evidence="13 14">12-1054</strain>
    </source>
</reference>
<evidence type="ECO:0000256" key="11">
    <source>
        <dbReference type="SAM" id="MobiDB-lite"/>
    </source>
</evidence>
<evidence type="ECO:0000256" key="10">
    <source>
        <dbReference type="PIRNR" id="PIRNR037707"/>
    </source>
</evidence>
<dbReference type="Gene3D" id="1.20.960.10">
    <property type="entry name" value="Mitochondrial outer membrane translocase complex, subunit Tom20 domain"/>
    <property type="match status" value="1"/>
</dbReference>
<evidence type="ECO:0000256" key="5">
    <source>
        <dbReference type="ARBA" id="ARBA00022787"/>
    </source>
</evidence>
<dbReference type="AlphaFoldDB" id="A0A1Y2FNM6"/>
<dbReference type="InterPro" id="IPR023392">
    <property type="entry name" value="Tom20_dom_sf"/>
</dbReference>
<dbReference type="OMA" id="DMIAYDG"/>
<dbReference type="OrthoDB" id="2154253at2759"/>
<evidence type="ECO:0000256" key="9">
    <source>
        <dbReference type="ARBA" id="ARBA00023136"/>
    </source>
</evidence>
<keyword evidence="3" id="KW-0813">Transport</keyword>
<keyword evidence="5 10" id="KW-1000">Mitochondrion outer membrane</keyword>
<keyword evidence="9 10" id="KW-0472">Membrane</keyword>
<keyword evidence="14" id="KW-1185">Reference proteome</keyword>
<evidence type="ECO:0000256" key="7">
    <source>
        <dbReference type="ARBA" id="ARBA00022989"/>
    </source>
</evidence>
<dbReference type="GeneID" id="63783171"/>
<dbReference type="RefSeq" id="XP_040727092.1">
    <property type="nucleotide sequence ID" value="XM_040866572.1"/>
</dbReference>
<evidence type="ECO:0000256" key="3">
    <source>
        <dbReference type="ARBA" id="ARBA00022448"/>
    </source>
</evidence>
<comment type="similarity">
    <text evidence="2 10">Belongs to the Tom20 family.</text>
</comment>
<feature type="compositionally biased region" description="Basic and acidic residues" evidence="11">
    <location>
        <begin position="47"/>
        <end position="67"/>
    </location>
</feature>
<dbReference type="EMBL" id="MCFI01000004">
    <property type="protein sequence ID" value="ORY85610.1"/>
    <property type="molecule type" value="Genomic_DNA"/>
</dbReference>
<evidence type="ECO:0000313" key="13">
    <source>
        <dbReference type="EMBL" id="ORY85610.1"/>
    </source>
</evidence>
<keyword evidence="6" id="KW-0653">Protein transport</keyword>
<feature type="transmembrane region" description="Helical" evidence="12">
    <location>
        <begin position="6"/>
        <end position="28"/>
    </location>
</feature>
<dbReference type="GO" id="GO:0006886">
    <property type="term" value="P:intracellular protein transport"/>
    <property type="evidence" value="ECO:0007669"/>
    <property type="project" value="InterPro"/>
</dbReference>
<proteinExistence type="inferred from homology"/>
<dbReference type="GO" id="GO:0005742">
    <property type="term" value="C:mitochondrial outer membrane translocase complex"/>
    <property type="evidence" value="ECO:0007669"/>
    <property type="project" value="UniProtKB-UniRule"/>
</dbReference>
<dbReference type="GO" id="GO:0016031">
    <property type="term" value="P:tRNA import into mitochondrion"/>
    <property type="evidence" value="ECO:0007669"/>
    <property type="project" value="TreeGrafter"/>
</dbReference>
<evidence type="ECO:0000256" key="6">
    <source>
        <dbReference type="ARBA" id="ARBA00022927"/>
    </source>
</evidence>
<keyword evidence="4 12" id="KW-0812">Transmembrane</keyword>
<evidence type="ECO:0000256" key="4">
    <source>
        <dbReference type="ARBA" id="ARBA00022692"/>
    </source>
</evidence>
<gene>
    <name evidence="13" type="ORF">BCR37DRAFT_243557</name>
</gene>
<evidence type="ECO:0000256" key="1">
    <source>
        <dbReference type="ARBA" id="ARBA00004572"/>
    </source>
</evidence>
<dbReference type="GO" id="GO:0006605">
    <property type="term" value="P:protein targeting"/>
    <property type="evidence" value="ECO:0007669"/>
    <property type="project" value="InterPro"/>
</dbReference>
<comment type="caution">
    <text evidence="13">The sequence shown here is derived from an EMBL/GenBank/DDBJ whole genome shotgun (WGS) entry which is preliminary data.</text>
</comment>
<evidence type="ECO:0000256" key="12">
    <source>
        <dbReference type="SAM" id="Phobius"/>
    </source>
</evidence>
<accession>A0A1Y2FNM6</accession>
<dbReference type="PIRSF" id="PIRSF037707">
    <property type="entry name" value="MAS20_rcpt"/>
    <property type="match status" value="1"/>
</dbReference>
<dbReference type="GO" id="GO:0008320">
    <property type="term" value="F:protein transmembrane transporter activity"/>
    <property type="evidence" value="ECO:0007669"/>
    <property type="project" value="TreeGrafter"/>
</dbReference>
<dbReference type="STRING" id="56484.A0A1Y2FNM6"/>
<organism evidence="13 14">
    <name type="scientific">Protomyces lactucae-debilis</name>
    <dbReference type="NCBI Taxonomy" id="2754530"/>
    <lineage>
        <taxon>Eukaryota</taxon>
        <taxon>Fungi</taxon>
        <taxon>Dikarya</taxon>
        <taxon>Ascomycota</taxon>
        <taxon>Taphrinomycotina</taxon>
        <taxon>Taphrinomycetes</taxon>
        <taxon>Taphrinales</taxon>
        <taxon>Protomycetaceae</taxon>
        <taxon>Protomyces</taxon>
    </lineage>
</organism>
<protein>
    <submittedName>
        <fullName evidence="13">Mitochondrial outer membrane translocase complex, subunit Tom20 domain-containing protein</fullName>
    </submittedName>
</protein>
<dbReference type="GO" id="GO:0030150">
    <property type="term" value="P:protein import into mitochondrial matrix"/>
    <property type="evidence" value="ECO:0007669"/>
    <property type="project" value="TreeGrafter"/>
</dbReference>
<dbReference type="PANTHER" id="PTHR12430">
    <property type="entry name" value="MITOCHONDRIAL IMPORT RECEPTOR SUBUNIT TOM20"/>
    <property type="match status" value="1"/>
</dbReference>
<comment type="subcellular location">
    <subcellularLocation>
        <location evidence="1">Mitochondrion outer membrane</location>
        <topology evidence="1">Single-pass membrane protein</topology>
    </subcellularLocation>
</comment>
<dbReference type="Pfam" id="PF02064">
    <property type="entry name" value="MAS20"/>
    <property type="match status" value="1"/>
</dbReference>
<dbReference type="PRINTS" id="PR00351">
    <property type="entry name" value="OM20RECEPTOR"/>
</dbReference>
<feature type="region of interest" description="Disordered" evidence="11">
    <location>
        <begin position="47"/>
        <end position="86"/>
    </location>
</feature>
<evidence type="ECO:0000256" key="2">
    <source>
        <dbReference type="ARBA" id="ARBA00005792"/>
    </source>
</evidence>
<dbReference type="Proteomes" id="UP000193685">
    <property type="component" value="Unassembled WGS sequence"/>
</dbReference>
<keyword evidence="7 12" id="KW-1133">Transmembrane helix</keyword>
<evidence type="ECO:0000313" key="14">
    <source>
        <dbReference type="Proteomes" id="UP000193685"/>
    </source>
</evidence>
<sequence>MEVNRTTILAGVTTVAVGVVAYAAYFDYRRRNDPTFRKAIRREQKRVSSLEKEKAREAQVGEEETLKRAHRQAMDEPLPSSPEEKEQAFMQEVARGEQLYALGESSKYDAAICFYRALKMYPQPEELTRIYAQTIPPHVFEVVLKLVKLDDEEREESLNEKVE</sequence>
<dbReference type="InterPro" id="IPR002056">
    <property type="entry name" value="MAS20"/>
</dbReference>
<keyword evidence="8 10" id="KW-0496">Mitochondrion</keyword>
<evidence type="ECO:0000256" key="8">
    <source>
        <dbReference type="ARBA" id="ARBA00023128"/>
    </source>
</evidence>
<dbReference type="GO" id="GO:0030943">
    <property type="term" value="F:mitochondrion targeting sequence binding"/>
    <property type="evidence" value="ECO:0007669"/>
    <property type="project" value="TreeGrafter"/>
</dbReference>
<name>A0A1Y2FNM6_PROLT</name>
<dbReference type="PANTHER" id="PTHR12430:SF0">
    <property type="entry name" value="TRANSLOCASE OF OUTER MITOCHONDRIAL MEMBRANE 20"/>
    <property type="match status" value="1"/>
</dbReference>
<dbReference type="SUPFAM" id="SSF47157">
    <property type="entry name" value="Mitochondrial import receptor subunit Tom20"/>
    <property type="match status" value="1"/>
</dbReference>